<dbReference type="Proteomes" id="UP001489004">
    <property type="component" value="Unassembled WGS sequence"/>
</dbReference>
<gene>
    <name evidence="4" type="ORF">WJX72_012049</name>
</gene>
<keyword evidence="2" id="KW-0677">Repeat</keyword>
<evidence type="ECO:0000256" key="2">
    <source>
        <dbReference type="ARBA" id="ARBA00022737"/>
    </source>
</evidence>
<dbReference type="InterPro" id="IPR011043">
    <property type="entry name" value="Gal_Oxase/kelch_b-propeller"/>
</dbReference>
<comment type="caution">
    <text evidence="4">The sequence shown here is derived from an EMBL/GenBank/DDBJ whole genome shotgun (WGS) entry which is preliminary data.</text>
</comment>
<dbReference type="AlphaFoldDB" id="A0AAW1Q901"/>
<protein>
    <submittedName>
        <fullName evidence="4">Uncharacterized protein</fullName>
    </submittedName>
</protein>
<evidence type="ECO:0000256" key="1">
    <source>
        <dbReference type="ARBA" id="ARBA00022441"/>
    </source>
</evidence>
<dbReference type="EMBL" id="JALJOR010000005">
    <property type="protein sequence ID" value="KAK9817268.1"/>
    <property type="molecule type" value="Genomic_DNA"/>
</dbReference>
<dbReference type="Pfam" id="PF24681">
    <property type="entry name" value="Kelch_KLHDC2_KLHL20_DRC7"/>
    <property type="match status" value="1"/>
</dbReference>
<name>A0AAW1Q901_9CHLO</name>
<accession>A0AAW1Q901</accession>
<keyword evidence="5" id="KW-1185">Reference proteome</keyword>
<reference evidence="4 5" key="1">
    <citation type="journal article" date="2024" name="Nat. Commun.">
        <title>Phylogenomics reveals the evolutionary origins of lichenization in chlorophyte algae.</title>
        <authorList>
            <person name="Puginier C."/>
            <person name="Libourel C."/>
            <person name="Otte J."/>
            <person name="Skaloud P."/>
            <person name="Haon M."/>
            <person name="Grisel S."/>
            <person name="Petersen M."/>
            <person name="Berrin J.G."/>
            <person name="Delaux P.M."/>
            <person name="Dal Grande F."/>
            <person name="Keller J."/>
        </authorList>
    </citation>
    <scope>NUCLEOTIDE SEQUENCE [LARGE SCALE GENOMIC DNA]</scope>
    <source>
        <strain evidence="4 5">SAG 2043</strain>
    </source>
</reference>
<evidence type="ECO:0000313" key="5">
    <source>
        <dbReference type="Proteomes" id="UP001489004"/>
    </source>
</evidence>
<dbReference type="PANTHER" id="PTHR46376">
    <property type="entry name" value="LEUCINE-ZIPPER-LIKE TRANSCRIPTIONAL REGULATOR 1"/>
    <property type="match status" value="1"/>
</dbReference>
<dbReference type="InterPro" id="IPR051568">
    <property type="entry name" value="LZTR1/Attractin"/>
</dbReference>
<proteinExistence type="predicted"/>
<organism evidence="4 5">
    <name type="scientific">[Myrmecia] bisecta</name>
    <dbReference type="NCBI Taxonomy" id="41462"/>
    <lineage>
        <taxon>Eukaryota</taxon>
        <taxon>Viridiplantae</taxon>
        <taxon>Chlorophyta</taxon>
        <taxon>core chlorophytes</taxon>
        <taxon>Trebouxiophyceae</taxon>
        <taxon>Trebouxiales</taxon>
        <taxon>Trebouxiaceae</taxon>
        <taxon>Myrmecia</taxon>
    </lineage>
</organism>
<dbReference type="PANTHER" id="PTHR46376:SF1">
    <property type="entry name" value="LEUCINE-ZIPPER-LIKE TRANSCRIPTIONAL REGULATOR 1"/>
    <property type="match status" value="1"/>
</dbReference>
<dbReference type="GO" id="GO:0005794">
    <property type="term" value="C:Golgi apparatus"/>
    <property type="evidence" value="ECO:0007669"/>
    <property type="project" value="TreeGrafter"/>
</dbReference>
<dbReference type="SUPFAM" id="SSF50965">
    <property type="entry name" value="Galactose oxidase, central domain"/>
    <property type="match status" value="1"/>
</dbReference>
<dbReference type="Gene3D" id="2.120.10.80">
    <property type="entry name" value="Kelch-type beta propeller"/>
    <property type="match status" value="1"/>
</dbReference>
<dbReference type="InterPro" id="IPR015915">
    <property type="entry name" value="Kelch-typ_b-propeller"/>
</dbReference>
<sequence length="179" mass="20119">MWCYGGGTIARAPHRGDQGIKLPGQPGPRKKHAAVVHQGAMYVWGGATQHMDEQYDIGFEHCQAAWRAEKRLLWKLDLSAASAASEGRRGAEPCLQWKQIKCRGNACPMWRREHVAVVHERYMYIHGGFSELLQTGDIWRLNLTNWEQVFEHTCTPAHHLPPAQHARSSHAHAARGMGG</sequence>
<feature type="region of interest" description="Disordered" evidence="3">
    <location>
        <begin position="160"/>
        <end position="179"/>
    </location>
</feature>
<keyword evidence="1" id="KW-0880">Kelch repeat</keyword>
<evidence type="ECO:0000313" key="4">
    <source>
        <dbReference type="EMBL" id="KAK9817268.1"/>
    </source>
</evidence>
<evidence type="ECO:0000256" key="3">
    <source>
        <dbReference type="SAM" id="MobiDB-lite"/>
    </source>
</evidence>